<dbReference type="GO" id="GO:0062054">
    <property type="term" value="F:fluoride channel activity"/>
    <property type="evidence" value="ECO:0007669"/>
    <property type="project" value="UniProtKB-UniRule"/>
</dbReference>
<evidence type="ECO:0000256" key="10">
    <source>
        <dbReference type="HAMAP-Rule" id="MF_00454"/>
    </source>
</evidence>
<comment type="similarity">
    <text evidence="7 10">Belongs to the fluoride channel Fluc/FEX (TC 1.A.43) family.</text>
</comment>
<keyword evidence="4 10" id="KW-1133">Transmembrane helix</keyword>
<dbReference type="GO" id="GO:0140114">
    <property type="term" value="P:cellular detoxification of fluoride"/>
    <property type="evidence" value="ECO:0007669"/>
    <property type="project" value="UniProtKB-UniRule"/>
</dbReference>
<feature type="transmembrane region" description="Helical" evidence="10">
    <location>
        <begin position="75"/>
        <end position="97"/>
    </location>
</feature>
<feature type="binding site" evidence="10">
    <location>
        <position position="87"/>
    </location>
    <ligand>
        <name>Na(+)</name>
        <dbReference type="ChEBI" id="CHEBI:29101"/>
        <note>structural</note>
    </ligand>
</feature>
<dbReference type="EMBL" id="CP012390">
    <property type="protein sequence ID" value="ALE19096.1"/>
    <property type="molecule type" value="Genomic_DNA"/>
</dbReference>
<reference evidence="11 12" key="1">
    <citation type="journal article" date="2015" name="Genome Announc.">
        <title>Complete Genome Sequences for Two Strains of a Novel Fastidious, Partially Acid-Fast, Gram-Positive Corynebacterineae Bacterium, Derived from Human Clinical Samples.</title>
        <authorList>
            <person name="Nicholson A.C."/>
            <person name="Bell M."/>
            <person name="Humrighouse B.W."/>
            <person name="McQuiston J.R."/>
        </authorList>
    </citation>
    <scope>NUCLEOTIDE SEQUENCE [LARGE SCALE GENOMIC DNA]</scope>
    <source>
        <strain evidence="11 12">X1698</strain>
    </source>
</reference>
<evidence type="ECO:0000256" key="9">
    <source>
        <dbReference type="ARBA" id="ARBA00049940"/>
    </source>
</evidence>
<feature type="transmembrane region" description="Helical" evidence="10">
    <location>
        <begin position="42"/>
        <end position="63"/>
    </location>
</feature>
<evidence type="ECO:0000256" key="5">
    <source>
        <dbReference type="ARBA" id="ARBA00023136"/>
    </source>
</evidence>
<dbReference type="GO" id="GO:0046872">
    <property type="term" value="F:metal ion binding"/>
    <property type="evidence" value="ECO:0007669"/>
    <property type="project" value="UniProtKB-KW"/>
</dbReference>
<feature type="transmembrane region" description="Helical" evidence="10">
    <location>
        <begin position="109"/>
        <end position="131"/>
    </location>
</feature>
<dbReference type="InterPro" id="IPR003691">
    <property type="entry name" value="FluC"/>
</dbReference>
<evidence type="ECO:0000256" key="7">
    <source>
        <dbReference type="ARBA" id="ARBA00035120"/>
    </source>
</evidence>
<dbReference type="AlphaFoldDB" id="A0A0M4MCB5"/>
<comment type="subcellular location">
    <subcellularLocation>
        <location evidence="1 10">Cell membrane</location>
        <topology evidence="1 10">Multi-pass membrane protein</topology>
    </subcellularLocation>
</comment>
<keyword evidence="10" id="KW-0813">Transport</keyword>
<evidence type="ECO:0000256" key="2">
    <source>
        <dbReference type="ARBA" id="ARBA00022475"/>
    </source>
</evidence>
<feature type="transmembrane region" description="Helical" evidence="10">
    <location>
        <begin position="6"/>
        <end position="22"/>
    </location>
</feature>
<dbReference type="KEGG" id="cbq:AL705_05190"/>
<dbReference type="GO" id="GO:0005886">
    <property type="term" value="C:plasma membrane"/>
    <property type="evidence" value="ECO:0007669"/>
    <property type="project" value="UniProtKB-SubCell"/>
</dbReference>
<sequence length="132" mass="13803">METTALLVMGGGALGALLRFILDRTLLSVQHDSTAKGRRAPAFSTGILLANLFGSFLLGLFTVALSLDVMSDSGYAIWGVGLCGSLTTFSTFSVEVVTMLRTHHGWQALFYVLGSILGGLVLGVLAALLILG</sequence>
<evidence type="ECO:0000256" key="4">
    <source>
        <dbReference type="ARBA" id="ARBA00022989"/>
    </source>
</evidence>
<dbReference type="HAMAP" id="MF_00454">
    <property type="entry name" value="FluC"/>
    <property type="match status" value="1"/>
</dbReference>
<keyword evidence="10" id="KW-0479">Metal-binding</keyword>
<comment type="catalytic activity">
    <reaction evidence="8">
        <text>fluoride(in) = fluoride(out)</text>
        <dbReference type="Rhea" id="RHEA:76159"/>
        <dbReference type="ChEBI" id="CHEBI:17051"/>
    </reaction>
    <physiologicalReaction direction="left-to-right" evidence="8">
        <dbReference type="Rhea" id="RHEA:76160"/>
    </physiologicalReaction>
</comment>
<dbReference type="PANTHER" id="PTHR28259:SF1">
    <property type="entry name" value="FLUORIDE EXPORT PROTEIN 1-RELATED"/>
    <property type="match status" value="1"/>
</dbReference>
<accession>A0A0M4MCB5</accession>
<comment type="activity regulation">
    <text evidence="10">Na(+) is not transported, but it plays an essential structural role and its presence is essential for fluoride channel function.</text>
</comment>
<evidence type="ECO:0000313" key="12">
    <source>
        <dbReference type="Proteomes" id="UP000068137"/>
    </source>
</evidence>
<dbReference type="PANTHER" id="PTHR28259">
    <property type="entry name" value="FLUORIDE EXPORT PROTEIN 1-RELATED"/>
    <property type="match status" value="1"/>
</dbReference>
<feature type="binding site" evidence="10">
    <location>
        <position position="84"/>
    </location>
    <ligand>
        <name>Na(+)</name>
        <dbReference type="ChEBI" id="CHEBI:29101"/>
        <note>structural</note>
    </ligand>
</feature>
<proteinExistence type="inferred from homology"/>
<name>A0A0M4MCB5_9ACTN</name>
<keyword evidence="2 10" id="KW-1003">Cell membrane</keyword>
<evidence type="ECO:0000256" key="8">
    <source>
        <dbReference type="ARBA" id="ARBA00035585"/>
    </source>
</evidence>
<evidence type="ECO:0000256" key="6">
    <source>
        <dbReference type="ARBA" id="ARBA00023303"/>
    </source>
</evidence>
<keyword evidence="10" id="KW-0915">Sodium</keyword>
<dbReference type="Pfam" id="PF02537">
    <property type="entry name" value="CRCB"/>
    <property type="match status" value="1"/>
</dbReference>
<comment type="function">
    <text evidence="9 10">Fluoride-specific ion channel. Important for reducing fluoride concentration in the cell, thus reducing its toxicity.</text>
</comment>
<organism evidence="11 12">
    <name type="scientific">Lawsonella clevelandensis</name>
    <dbReference type="NCBI Taxonomy" id="1528099"/>
    <lineage>
        <taxon>Bacteria</taxon>
        <taxon>Bacillati</taxon>
        <taxon>Actinomycetota</taxon>
        <taxon>Actinomycetes</taxon>
        <taxon>Mycobacteriales</taxon>
        <taxon>Lawsonellaceae</taxon>
        <taxon>Lawsonella</taxon>
    </lineage>
</organism>
<evidence type="ECO:0000256" key="3">
    <source>
        <dbReference type="ARBA" id="ARBA00022692"/>
    </source>
</evidence>
<dbReference type="Proteomes" id="UP000068137">
    <property type="component" value="Chromosome"/>
</dbReference>
<keyword evidence="3 10" id="KW-0812">Transmembrane</keyword>
<evidence type="ECO:0000256" key="1">
    <source>
        <dbReference type="ARBA" id="ARBA00004651"/>
    </source>
</evidence>
<dbReference type="RefSeq" id="WP_053962108.1">
    <property type="nucleotide sequence ID" value="NZ_CP012390.1"/>
</dbReference>
<keyword evidence="10" id="KW-0406">Ion transport</keyword>
<keyword evidence="5 10" id="KW-0472">Membrane</keyword>
<evidence type="ECO:0000313" key="11">
    <source>
        <dbReference type="EMBL" id="ALE19096.1"/>
    </source>
</evidence>
<protein>
    <recommendedName>
        <fullName evidence="10">Fluoride-specific ion channel FluC</fullName>
    </recommendedName>
</protein>
<keyword evidence="6 10" id="KW-0407">Ion channel</keyword>
<gene>
    <name evidence="10" type="primary">fluC</name>
    <name evidence="10" type="synonym">crcB</name>
    <name evidence="11" type="ORF">AL705_05190</name>
</gene>